<dbReference type="RefSeq" id="WP_353929918.1">
    <property type="nucleotide sequence ID" value="NZ_CP150886.1"/>
</dbReference>
<evidence type="ECO:0000256" key="1">
    <source>
        <dbReference type="SAM" id="SignalP"/>
    </source>
</evidence>
<evidence type="ECO:0000313" key="3">
    <source>
        <dbReference type="Proteomes" id="UP001483337"/>
    </source>
</evidence>
<evidence type="ECO:0000313" key="2">
    <source>
        <dbReference type="EMBL" id="WZB87004.1"/>
    </source>
</evidence>
<accession>A0ABZ2UNQ0</accession>
<feature type="chain" id="PRO_5045624627" evidence="1">
    <location>
        <begin position="26"/>
        <end position="192"/>
    </location>
</feature>
<dbReference type="EMBL" id="CP150886">
    <property type="protein sequence ID" value="WZB87004.1"/>
    <property type="molecule type" value="Genomic_DNA"/>
</dbReference>
<dbReference type="Proteomes" id="UP001483337">
    <property type="component" value="Chromosome"/>
</dbReference>
<keyword evidence="1" id="KW-0732">Signal</keyword>
<sequence>MQQSIFVRLATVCLFSLGSFSISLASFLLTKTADHNSSPQIITDVSLYQEIRDYKWSNSQQIQHFPANILANTKPVSMAYSSGWRQSSSFFQVRLKQSPEQIKKLFNHYNQIAEHQYQGGDTNDHIKKPNGVPTTFFHTSQSEIETFPNTYQILVLKAQEQGQPGFKWKHGSSYGVAINISSAEIVYWVEQW</sequence>
<name>A0ABZ2UNQ0_9CYAN</name>
<gene>
    <name evidence="2" type="ORF">WJM97_16660</name>
</gene>
<proteinExistence type="predicted"/>
<protein>
    <submittedName>
        <fullName evidence="2">Uncharacterized protein</fullName>
    </submittedName>
</protein>
<reference evidence="2 3" key="1">
    <citation type="submission" date="2024-04" db="EMBL/GenBank/DDBJ databases">
        <title>Okeanomitos corallinicola gen. &amp; sp. nov. (Nostocales, Cyanobacteria), a new toxic marine heterocyst-forming cyanobacterium from a coral reef.</title>
        <authorList>
            <person name="Li H."/>
            <person name="Li R."/>
            <person name="Kang J."/>
            <person name="Hii K.S."/>
            <person name="Mohamed H.F."/>
            <person name="Xu X."/>
            <person name="Luo Z."/>
        </authorList>
    </citation>
    <scope>NUCLEOTIDE SEQUENCE [LARGE SCALE GENOMIC DNA]</scope>
    <source>
        <strain evidence="2 3">TIOX110</strain>
    </source>
</reference>
<keyword evidence="3" id="KW-1185">Reference proteome</keyword>
<feature type="signal peptide" evidence="1">
    <location>
        <begin position="1"/>
        <end position="25"/>
    </location>
</feature>
<organism evidence="2 3">
    <name type="scientific">Okeanomitos corallinicola TIOX110</name>
    <dbReference type="NCBI Taxonomy" id="3133117"/>
    <lineage>
        <taxon>Bacteria</taxon>
        <taxon>Bacillati</taxon>
        <taxon>Cyanobacteriota</taxon>
        <taxon>Cyanophyceae</taxon>
        <taxon>Nostocales</taxon>
        <taxon>Aphanizomenonaceae</taxon>
        <taxon>Okeanomitos</taxon>
    </lineage>
</organism>